<accession>A0A316F5M0</accession>
<evidence type="ECO:0000256" key="1">
    <source>
        <dbReference type="SAM" id="Phobius"/>
    </source>
</evidence>
<comment type="caution">
    <text evidence="2">The sequence shown here is derived from an EMBL/GenBank/DDBJ whole genome shotgun (WGS) entry which is preliminary data.</text>
</comment>
<sequence length="603" mass="62797">MPDGGEGRFVSTESAVPMTESLIRPRRGGRLLGARPEQIVATQVAVAVVLAGLVAGGLAMVPAVIVAAGLLALTWLRLRGRWAFQWLGVLARYSGRRRSASIDSSTALLAYAAPRVRLTGLDLPGASAAVLADDSGLTVLIELGDPADEASAIPSFAALLHATGRDQAVGDQPRVRAQLVLSAVSAPTARGGTGPSQSSYRTLAEGSSLSYLRAVLALRVSRAGGWSDDELRRSLAGMTRRLTRRLGPSLARPLGEVAALRAIADLANAETGGGPDSARESWSSLRLGGLVQATFRCRPASGSDLTGNLITRILHLPAAATTVSMTATGLFVRVAAPDVTALDTAVRALRTLLSTDRVRLRRLEGAQLPGLAATLPLGGQAVDGKRIDAPELPISPAGLMIGRNQAGAAVLIRLFRPEPTRALLVGGLPGAQLLAFRAMATGARVLVRTTRPHAWEPFARGAAVPGEAITILPQGRPFDAPAGSVRHPTLTVLDTGAAPGGPEPARDAGWQTTLVVRDEFGTPDVAHAGEADLVVLQRLTPAEATLLGGTLGLGETASYFPRMRTDMVAVINRRAVRWAVFAQTPIEQSLIGEPVRSPALTTA</sequence>
<proteinExistence type="predicted"/>
<evidence type="ECO:0000313" key="3">
    <source>
        <dbReference type="Proteomes" id="UP000245697"/>
    </source>
</evidence>
<name>A0A316F5M0_9ACTN</name>
<keyword evidence="1" id="KW-0812">Transmembrane</keyword>
<dbReference type="AlphaFoldDB" id="A0A316F5M0"/>
<gene>
    <name evidence="2" type="ORF">BC793_11641</name>
</gene>
<evidence type="ECO:0000313" key="2">
    <source>
        <dbReference type="EMBL" id="PWK41568.1"/>
    </source>
</evidence>
<dbReference type="Proteomes" id="UP000245697">
    <property type="component" value="Unassembled WGS sequence"/>
</dbReference>
<protein>
    <submittedName>
        <fullName evidence="2">Type VII secretion protein EccE</fullName>
    </submittedName>
</protein>
<keyword evidence="3" id="KW-1185">Reference proteome</keyword>
<reference evidence="2 3" key="1">
    <citation type="submission" date="2018-05" db="EMBL/GenBank/DDBJ databases">
        <title>Genomic Encyclopedia of Archaeal and Bacterial Type Strains, Phase II (KMG-II): from individual species to whole genera.</title>
        <authorList>
            <person name="Goeker M."/>
        </authorList>
    </citation>
    <scope>NUCLEOTIDE SEQUENCE [LARGE SCALE GENOMIC DNA]</scope>
    <source>
        <strain evidence="2 3">DSM 45184</strain>
    </source>
</reference>
<feature type="transmembrane region" description="Helical" evidence="1">
    <location>
        <begin position="44"/>
        <end position="76"/>
    </location>
</feature>
<keyword evidence="1" id="KW-1133">Transmembrane helix</keyword>
<keyword evidence="1" id="KW-0472">Membrane</keyword>
<dbReference type="EMBL" id="QGGR01000016">
    <property type="protein sequence ID" value="PWK41568.1"/>
    <property type="molecule type" value="Genomic_DNA"/>
</dbReference>
<organism evidence="2 3">
    <name type="scientific">Actinoplanes xinjiangensis</name>
    <dbReference type="NCBI Taxonomy" id="512350"/>
    <lineage>
        <taxon>Bacteria</taxon>
        <taxon>Bacillati</taxon>
        <taxon>Actinomycetota</taxon>
        <taxon>Actinomycetes</taxon>
        <taxon>Micromonosporales</taxon>
        <taxon>Micromonosporaceae</taxon>
        <taxon>Actinoplanes</taxon>
    </lineage>
</organism>